<evidence type="ECO:0000256" key="1">
    <source>
        <dbReference type="SAM" id="MobiDB-lite"/>
    </source>
</evidence>
<accession>A0A6J4TVT4</accession>
<feature type="compositionally biased region" description="Basic and acidic residues" evidence="1">
    <location>
        <begin position="84"/>
        <end position="119"/>
    </location>
</feature>
<feature type="compositionally biased region" description="Basic and acidic residues" evidence="1">
    <location>
        <begin position="37"/>
        <end position="68"/>
    </location>
</feature>
<feature type="compositionally biased region" description="Basic residues" evidence="1">
    <location>
        <begin position="129"/>
        <end position="146"/>
    </location>
</feature>
<dbReference type="EMBL" id="CADCVS010000529">
    <property type="protein sequence ID" value="CAA9533848.1"/>
    <property type="molecule type" value="Genomic_DNA"/>
</dbReference>
<gene>
    <name evidence="2" type="ORF">AVDCRST_MAG30-4026</name>
</gene>
<feature type="compositionally biased region" description="Basic residues" evidence="1">
    <location>
        <begin position="156"/>
        <end position="169"/>
    </location>
</feature>
<feature type="region of interest" description="Disordered" evidence="1">
    <location>
        <begin position="1"/>
        <end position="183"/>
    </location>
</feature>
<proteinExistence type="predicted"/>
<feature type="non-terminal residue" evidence="2">
    <location>
        <position position="1"/>
    </location>
</feature>
<evidence type="ECO:0000313" key="2">
    <source>
        <dbReference type="EMBL" id="CAA9533848.1"/>
    </source>
</evidence>
<dbReference type="AlphaFoldDB" id="A0A6J4TVT4"/>
<feature type="non-terminal residue" evidence="2">
    <location>
        <position position="183"/>
    </location>
</feature>
<sequence>EPPPRHPRLPDRPRRAAPGRLRRGRGGRPAAAARPGEGPRRPRGGDPARDAGDRARPDDGRRAGEAGRGDAGAARRGRGRRRRPDGPDRHPARQARDRQRRPAHEDRVDALGRRGRGGDGRPAGARLRPGLRPRRARVPRRAHRALAPHGVPARALLRRLGGRGARHPPGRPADLLPRRALRL</sequence>
<feature type="compositionally biased region" description="Basic residues" evidence="1">
    <location>
        <begin position="15"/>
        <end position="26"/>
    </location>
</feature>
<name>A0A6J4TVT4_9ACTN</name>
<reference evidence="2" key="1">
    <citation type="submission" date="2020-02" db="EMBL/GenBank/DDBJ databases">
        <authorList>
            <person name="Meier V. D."/>
        </authorList>
    </citation>
    <scope>NUCLEOTIDE SEQUENCE</scope>
    <source>
        <strain evidence="2">AVDCRST_MAG30</strain>
    </source>
</reference>
<protein>
    <submittedName>
        <fullName evidence="2">Uncharacterized protein</fullName>
    </submittedName>
</protein>
<organism evidence="2">
    <name type="scientific">uncultured Solirubrobacteraceae bacterium</name>
    <dbReference type="NCBI Taxonomy" id="1162706"/>
    <lineage>
        <taxon>Bacteria</taxon>
        <taxon>Bacillati</taxon>
        <taxon>Actinomycetota</taxon>
        <taxon>Thermoleophilia</taxon>
        <taxon>Solirubrobacterales</taxon>
        <taxon>Solirubrobacteraceae</taxon>
        <taxon>environmental samples</taxon>
    </lineage>
</organism>